<comment type="caution">
    <text evidence="3">The sequence shown here is derived from an EMBL/GenBank/DDBJ whole genome shotgun (WGS) entry which is preliminary data.</text>
</comment>
<dbReference type="GO" id="GO:0008270">
    <property type="term" value="F:zinc ion binding"/>
    <property type="evidence" value="ECO:0007669"/>
    <property type="project" value="InterPro"/>
</dbReference>
<sequence>MPPRRSHKKSRAGCRRCKVRKIKVGWPRCARFDLQCDEVHPRCGNCVKHGVPCDFEAPEVVDELAPVATPVSVSTVPSTPIPMQPPIPVAAGRLSPGLEPITPALLSQPTNLTRPNTSNQADRLMELRLMHQYTNVTAKTLLNNSPEVDEVWQRVVPNMAFEGRQYLADAILSVAALHLRSENPQDKALVRASHAYTASTLAEYCASLEKGINAENAEALFLTATLIAFQSVASRIFAKDDGDVDPDDPSSRYALPLPWFHAFQGVKTIVASSWLWIRSSSIVKAVIDSQPGLQLNLNPSGVGSFFGHLLEGLDEELATEDPHMMQTTARSYTHAVCVLNWAHRSTFPAASLSFPSTVARRYVELVEAKRPRALAILACFFALLKRMDDVWWLTDVSRREVMGLVGLFESGSKWWRHLEWPIRIALWDGTTIPPDIWGHEFDAAAPAAPQGFVSHIELMADLMGQAPEQLASAFNPIGDPPPPLTAESPD</sequence>
<name>A0AA35VFX1_9HYPO</name>
<gene>
    <name evidence="3" type="ORF">CCHLO57077_00002260</name>
</gene>
<evidence type="ECO:0000256" key="1">
    <source>
        <dbReference type="ARBA" id="ARBA00023242"/>
    </source>
</evidence>
<keyword evidence="1" id="KW-0539">Nucleus</keyword>
<protein>
    <recommendedName>
        <fullName evidence="2">Zn(2)-C6 fungal-type domain-containing protein</fullName>
    </recommendedName>
</protein>
<organism evidence="3 4">
    <name type="scientific">Clonostachys chloroleuca</name>
    <dbReference type="NCBI Taxonomy" id="1926264"/>
    <lineage>
        <taxon>Eukaryota</taxon>
        <taxon>Fungi</taxon>
        <taxon>Dikarya</taxon>
        <taxon>Ascomycota</taxon>
        <taxon>Pezizomycotina</taxon>
        <taxon>Sordariomycetes</taxon>
        <taxon>Hypocreomycetidae</taxon>
        <taxon>Hypocreales</taxon>
        <taxon>Bionectriaceae</taxon>
        <taxon>Clonostachys</taxon>
    </lineage>
</organism>
<dbReference type="Gene3D" id="4.10.240.10">
    <property type="entry name" value="Zn(2)-C6 fungal-type DNA-binding domain"/>
    <property type="match status" value="1"/>
</dbReference>
<evidence type="ECO:0000313" key="3">
    <source>
        <dbReference type="EMBL" id="CAI6098263.1"/>
    </source>
</evidence>
<dbReference type="InterPro" id="IPR052400">
    <property type="entry name" value="Zn2-C6_fungal_TF"/>
</dbReference>
<dbReference type="Pfam" id="PF11951">
    <property type="entry name" value="Fungal_trans_2"/>
    <property type="match status" value="1"/>
</dbReference>
<dbReference type="SMART" id="SM00066">
    <property type="entry name" value="GAL4"/>
    <property type="match status" value="1"/>
</dbReference>
<evidence type="ECO:0000259" key="2">
    <source>
        <dbReference type="SMART" id="SM00066"/>
    </source>
</evidence>
<dbReference type="GO" id="GO:0000981">
    <property type="term" value="F:DNA-binding transcription factor activity, RNA polymerase II-specific"/>
    <property type="evidence" value="ECO:0007669"/>
    <property type="project" value="InterPro"/>
</dbReference>
<dbReference type="InterPro" id="IPR001138">
    <property type="entry name" value="Zn2Cys6_DnaBD"/>
</dbReference>
<proteinExistence type="predicted"/>
<feature type="domain" description="Zn(2)-C6 fungal-type" evidence="2">
    <location>
        <begin position="8"/>
        <end position="64"/>
    </location>
</feature>
<dbReference type="AlphaFoldDB" id="A0AA35VFX1"/>
<dbReference type="EMBL" id="CABFNP030001299">
    <property type="protein sequence ID" value="CAI6098263.1"/>
    <property type="molecule type" value="Genomic_DNA"/>
</dbReference>
<accession>A0AA35VFX1</accession>
<evidence type="ECO:0000313" key="4">
    <source>
        <dbReference type="Proteomes" id="UP001160390"/>
    </source>
</evidence>
<dbReference type="PANTHER" id="PTHR47657">
    <property type="entry name" value="STEROL REGULATORY ELEMENT-BINDING PROTEIN ECM22"/>
    <property type="match status" value="1"/>
</dbReference>
<dbReference type="Proteomes" id="UP001160390">
    <property type="component" value="Unassembled WGS sequence"/>
</dbReference>
<dbReference type="InterPro" id="IPR036864">
    <property type="entry name" value="Zn2-C6_fun-type_DNA-bd_sf"/>
</dbReference>
<dbReference type="InterPro" id="IPR021858">
    <property type="entry name" value="Fun_TF"/>
</dbReference>
<keyword evidence="4" id="KW-1185">Reference proteome</keyword>
<dbReference type="CDD" id="cd00067">
    <property type="entry name" value="GAL4"/>
    <property type="match status" value="1"/>
</dbReference>
<reference evidence="3" key="1">
    <citation type="submission" date="2023-01" db="EMBL/GenBank/DDBJ databases">
        <authorList>
            <person name="Piombo E."/>
        </authorList>
    </citation>
    <scope>NUCLEOTIDE SEQUENCE</scope>
</reference>
<dbReference type="PANTHER" id="PTHR47657:SF14">
    <property type="entry name" value="ZN(2)-C6 FUNGAL-TYPE DOMAIN-CONTAINING PROTEIN"/>
    <property type="match status" value="1"/>
</dbReference>